<name>A0A5B7DB24_PORTR</name>
<evidence type="ECO:0000313" key="1">
    <source>
        <dbReference type="EMBL" id="MPC18540.1"/>
    </source>
</evidence>
<proteinExistence type="predicted"/>
<sequence>MSKGEVSDSSNTDVYSSSSRQELVTIKHFSRQHHHCLLATLSQAIGNTLKKETLFTFIDHIYESNALEMYNGVDLFRNRVRRKEEKEERKYI</sequence>
<comment type="caution">
    <text evidence="1">The sequence shown here is derived from an EMBL/GenBank/DDBJ whole genome shotgun (WGS) entry which is preliminary data.</text>
</comment>
<dbReference type="EMBL" id="VSRR010000690">
    <property type="protein sequence ID" value="MPC18540.1"/>
    <property type="molecule type" value="Genomic_DNA"/>
</dbReference>
<gene>
    <name evidence="1" type="ORF">E2C01_011427</name>
</gene>
<reference evidence="1 2" key="1">
    <citation type="submission" date="2019-05" db="EMBL/GenBank/DDBJ databases">
        <title>Another draft genome of Portunus trituberculatus and its Hox gene families provides insights of decapod evolution.</title>
        <authorList>
            <person name="Jeong J.-H."/>
            <person name="Song I."/>
            <person name="Kim S."/>
            <person name="Choi T."/>
            <person name="Kim D."/>
            <person name="Ryu S."/>
            <person name="Kim W."/>
        </authorList>
    </citation>
    <scope>NUCLEOTIDE SEQUENCE [LARGE SCALE GENOMIC DNA]</scope>
    <source>
        <tissue evidence="1">Muscle</tissue>
    </source>
</reference>
<organism evidence="1 2">
    <name type="scientific">Portunus trituberculatus</name>
    <name type="common">Swimming crab</name>
    <name type="synonym">Neptunus trituberculatus</name>
    <dbReference type="NCBI Taxonomy" id="210409"/>
    <lineage>
        <taxon>Eukaryota</taxon>
        <taxon>Metazoa</taxon>
        <taxon>Ecdysozoa</taxon>
        <taxon>Arthropoda</taxon>
        <taxon>Crustacea</taxon>
        <taxon>Multicrustacea</taxon>
        <taxon>Malacostraca</taxon>
        <taxon>Eumalacostraca</taxon>
        <taxon>Eucarida</taxon>
        <taxon>Decapoda</taxon>
        <taxon>Pleocyemata</taxon>
        <taxon>Brachyura</taxon>
        <taxon>Eubrachyura</taxon>
        <taxon>Portunoidea</taxon>
        <taxon>Portunidae</taxon>
        <taxon>Portuninae</taxon>
        <taxon>Portunus</taxon>
    </lineage>
</organism>
<evidence type="ECO:0000313" key="2">
    <source>
        <dbReference type="Proteomes" id="UP000324222"/>
    </source>
</evidence>
<accession>A0A5B7DB24</accession>
<dbReference type="Proteomes" id="UP000324222">
    <property type="component" value="Unassembled WGS sequence"/>
</dbReference>
<dbReference type="AlphaFoldDB" id="A0A5B7DB24"/>
<keyword evidence="2" id="KW-1185">Reference proteome</keyword>
<protein>
    <submittedName>
        <fullName evidence="1">Uncharacterized protein</fullName>
    </submittedName>
</protein>